<protein>
    <submittedName>
        <fullName evidence="1">Uncharacterized protein</fullName>
    </submittedName>
</protein>
<accession>A0ACB8ZRC8</accession>
<reference evidence="2" key="1">
    <citation type="journal article" date="2022" name="Mol. Ecol. Resour.">
        <title>The genomes of chicory, endive, great burdock and yacon provide insights into Asteraceae palaeo-polyploidization history and plant inulin production.</title>
        <authorList>
            <person name="Fan W."/>
            <person name="Wang S."/>
            <person name="Wang H."/>
            <person name="Wang A."/>
            <person name="Jiang F."/>
            <person name="Liu H."/>
            <person name="Zhao H."/>
            <person name="Xu D."/>
            <person name="Zhang Y."/>
        </authorList>
    </citation>
    <scope>NUCLEOTIDE SEQUENCE [LARGE SCALE GENOMIC DNA]</scope>
    <source>
        <strain evidence="2">cv. Punajuju</strain>
    </source>
</reference>
<gene>
    <name evidence="1" type="ORF">L2E82_44886</name>
</gene>
<dbReference type="Proteomes" id="UP001055811">
    <property type="component" value="Linkage Group LG08"/>
</dbReference>
<evidence type="ECO:0000313" key="1">
    <source>
        <dbReference type="EMBL" id="KAI3700264.1"/>
    </source>
</evidence>
<dbReference type="EMBL" id="CM042016">
    <property type="protein sequence ID" value="KAI3700264.1"/>
    <property type="molecule type" value="Genomic_DNA"/>
</dbReference>
<sequence length="115" mass="12872">MARHPLTVFLLGKGKNSYFSAGAHTSPAVTARSHSPSTLQSHRSRVKRKRVVQNFTVSFEAFPCNGLQQRRSVTGETNSRKKNGKQRILGRPKNRAKSPTTLPRTRKHLPINLSL</sequence>
<reference evidence="1 2" key="2">
    <citation type="journal article" date="2022" name="Mol. Ecol. Resour.">
        <title>The genomes of chicory, endive, great burdock and yacon provide insights into Asteraceae paleo-polyploidization history and plant inulin production.</title>
        <authorList>
            <person name="Fan W."/>
            <person name="Wang S."/>
            <person name="Wang H."/>
            <person name="Wang A."/>
            <person name="Jiang F."/>
            <person name="Liu H."/>
            <person name="Zhao H."/>
            <person name="Xu D."/>
            <person name="Zhang Y."/>
        </authorList>
    </citation>
    <scope>NUCLEOTIDE SEQUENCE [LARGE SCALE GENOMIC DNA]</scope>
    <source>
        <strain evidence="2">cv. Punajuju</strain>
        <tissue evidence="1">Leaves</tissue>
    </source>
</reference>
<comment type="caution">
    <text evidence="1">The sequence shown here is derived from an EMBL/GenBank/DDBJ whole genome shotgun (WGS) entry which is preliminary data.</text>
</comment>
<evidence type="ECO:0000313" key="2">
    <source>
        <dbReference type="Proteomes" id="UP001055811"/>
    </source>
</evidence>
<keyword evidence="2" id="KW-1185">Reference proteome</keyword>
<organism evidence="1 2">
    <name type="scientific">Cichorium intybus</name>
    <name type="common">Chicory</name>
    <dbReference type="NCBI Taxonomy" id="13427"/>
    <lineage>
        <taxon>Eukaryota</taxon>
        <taxon>Viridiplantae</taxon>
        <taxon>Streptophyta</taxon>
        <taxon>Embryophyta</taxon>
        <taxon>Tracheophyta</taxon>
        <taxon>Spermatophyta</taxon>
        <taxon>Magnoliopsida</taxon>
        <taxon>eudicotyledons</taxon>
        <taxon>Gunneridae</taxon>
        <taxon>Pentapetalae</taxon>
        <taxon>asterids</taxon>
        <taxon>campanulids</taxon>
        <taxon>Asterales</taxon>
        <taxon>Asteraceae</taxon>
        <taxon>Cichorioideae</taxon>
        <taxon>Cichorieae</taxon>
        <taxon>Cichoriinae</taxon>
        <taxon>Cichorium</taxon>
    </lineage>
</organism>
<name>A0ACB8ZRC8_CICIN</name>
<proteinExistence type="predicted"/>